<feature type="disulfide bond" evidence="3">
    <location>
        <begin position="69"/>
        <end position="393"/>
    </location>
</feature>
<dbReference type="EMBL" id="CAJNOJ010000313">
    <property type="protein sequence ID" value="CAF1391973.1"/>
    <property type="molecule type" value="Genomic_DNA"/>
</dbReference>
<keyword evidence="3" id="KW-1015">Disulfide bond</keyword>
<keyword evidence="2" id="KW-0325">Glycoprotein</keyword>
<sequence>MIRYGNLRWMLLFLLLVEGNANSLFNSPILTADASYNSYKFNILHHLTAISPYFESDTNELNPGLPIGCTVDKVVYLVRHGSIYANDYDYEHTIDPFLKRFQSSLSQIDFSRSQEFAFLQSWNSPISDPNEQLEKLTKSGRLEAFHLGTQLAYRYRNIIPDNLDASFKIWASSSNRTKQSASSILSGLSGKEKTVDDVSLINEEKNQGANTLSPTKTCSKFNISSGSEQANIWLEHYTSSIITRLNNRISGFQFSANDILAMQELCGYETVIRGSSPFCQIFTSDEWLSFEYYFDIKYYYSFGYGSYLSASLGMPWVVASSELLNETVTTNQNLYINVVHREMLPLVLTALDLYNDSNENPTFPLDRINYRRAWRSSQFVPFLGHIALERLQCASSSYNGKFIRILVNSAPQPLPGCEKGPGASCPLTQFMDYIKNRDDLHDDFSKACQVNYENSTDVFTFFP</sequence>
<keyword evidence="1" id="KW-0378">Hydrolase</keyword>
<evidence type="ECO:0000256" key="1">
    <source>
        <dbReference type="ARBA" id="ARBA00022801"/>
    </source>
</evidence>
<dbReference type="Proteomes" id="UP000663852">
    <property type="component" value="Unassembled WGS sequence"/>
</dbReference>
<evidence type="ECO:0000256" key="4">
    <source>
        <dbReference type="SAM" id="SignalP"/>
    </source>
</evidence>
<keyword evidence="4" id="KW-0732">Signal</keyword>
<reference evidence="6" key="1">
    <citation type="submission" date="2021-02" db="EMBL/GenBank/DDBJ databases">
        <authorList>
            <person name="Nowell W R."/>
        </authorList>
    </citation>
    <scope>NUCLEOTIDE SEQUENCE</scope>
</reference>
<evidence type="ECO:0000313" key="7">
    <source>
        <dbReference type="Proteomes" id="UP000663828"/>
    </source>
</evidence>
<organism evidence="6 7">
    <name type="scientific">Adineta ricciae</name>
    <name type="common">Rotifer</name>
    <dbReference type="NCBI Taxonomy" id="249248"/>
    <lineage>
        <taxon>Eukaryota</taxon>
        <taxon>Metazoa</taxon>
        <taxon>Spiralia</taxon>
        <taxon>Gnathifera</taxon>
        <taxon>Rotifera</taxon>
        <taxon>Eurotatoria</taxon>
        <taxon>Bdelloidea</taxon>
        <taxon>Adinetida</taxon>
        <taxon>Adinetidae</taxon>
        <taxon>Adineta</taxon>
    </lineage>
</organism>
<name>A0A816CPV4_ADIRI</name>
<evidence type="ECO:0000256" key="3">
    <source>
        <dbReference type="PIRSR" id="PIRSR000894-2"/>
    </source>
</evidence>
<dbReference type="Proteomes" id="UP000663828">
    <property type="component" value="Unassembled WGS sequence"/>
</dbReference>
<evidence type="ECO:0000256" key="2">
    <source>
        <dbReference type="ARBA" id="ARBA00023180"/>
    </source>
</evidence>
<dbReference type="PIRSF" id="PIRSF000894">
    <property type="entry name" value="Acid_phosphatase"/>
    <property type="match status" value="1"/>
</dbReference>
<dbReference type="InterPro" id="IPR000560">
    <property type="entry name" value="His_Pase_clade-2"/>
</dbReference>
<protein>
    <submittedName>
        <fullName evidence="6">Uncharacterized protein</fullName>
    </submittedName>
</protein>
<dbReference type="PANTHER" id="PTHR20963">
    <property type="entry name" value="MULTIPLE INOSITOL POLYPHOSPHATE PHOSPHATASE-RELATED"/>
    <property type="match status" value="1"/>
</dbReference>
<dbReference type="GO" id="GO:0003993">
    <property type="term" value="F:acid phosphatase activity"/>
    <property type="evidence" value="ECO:0007669"/>
    <property type="project" value="TreeGrafter"/>
</dbReference>
<accession>A0A816CPV4</accession>
<dbReference type="InterPro" id="IPR016274">
    <property type="entry name" value="Histidine_acid_Pase_euk"/>
</dbReference>
<evidence type="ECO:0000313" key="5">
    <source>
        <dbReference type="EMBL" id="CAF1391973.1"/>
    </source>
</evidence>
<keyword evidence="7" id="KW-1185">Reference proteome</keyword>
<feature type="chain" id="PRO_5035609218" evidence="4">
    <location>
        <begin position="22"/>
        <end position="463"/>
    </location>
</feature>
<feature type="signal peptide" evidence="4">
    <location>
        <begin position="1"/>
        <end position="21"/>
    </location>
</feature>
<dbReference type="SUPFAM" id="SSF53254">
    <property type="entry name" value="Phosphoglycerate mutase-like"/>
    <property type="match status" value="1"/>
</dbReference>
<comment type="caution">
    <text evidence="6">The sequence shown here is derived from an EMBL/GenBank/DDBJ whole genome shotgun (WGS) entry which is preliminary data.</text>
</comment>
<dbReference type="CDD" id="cd07061">
    <property type="entry name" value="HP_HAP_like"/>
    <property type="match status" value="1"/>
</dbReference>
<evidence type="ECO:0000313" key="6">
    <source>
        <dbReference type="EMBL" id="CAF1625427.1"/>
    </source>
</evidence>
<feature type="disulfide bond" evidence="3">
    <location>
        <begin position="417"/>
        <end position="425"/>
    </location>
</feature>
<dbReference type="Gene3D" id="3.40.50.1240">
    <property type="entry name" value="Phosphoglycerate mutase-like"/>
    <property type="match status" value="1"/>
</dbReference>
<dbReference type="PANTHER" id="PTHR20963:SF14">
    <property type="entry name" value="ACID PHOSPHATASE, PUTATIVE-RELATED"/>
    <property type="match status" value="1"/>
</dbReference>
<gene>
    <name evidence="5" type="ORF">EDS130_LOCUS35521</name>
    <name evidence="6" type="ORF">XAT740_LOCUS50839</name>
</gene>
<dbReference type="InterPro" id="IPR029033">
    <property type="entry name" value="His_PPase_superfam"/>
</dbReference>
<feature type="disulfide bond" evidence="3">
    <location>
        <begin position="266"/>
        <end position="279"/>
    </location>
</feature>
<dbReference type="EMBL" id="CAJNOR010007918">
    <property type="protein sequence ID" value="CAF1625427.1"/>
    <property type="molecule type" value="Genomic_DNA"/>
</dbReference>
<proteinExistence type="predicted"/>
<dbReference type="AlphaFoldDB" id="A0A816CPV4"/>
<dbReference type="OrthoDB" id="6509975at2759"/>
<dbReference type="Pfam" id="PF00328">
    <property type="entry name" value="His_Phos_2"/>
    <property type="match status" value="1"/>
</dbReference>